<dbReference type="SUPFAM" id="SSF48452">
    <property type="entry name" value="TPR-like"/>
    <property type="match status" value="1"/>
</dbReference>
<evidence type="ECO:0000313" key="2">
    <source>
        <dbReference type="EMBL" id="USW48818.1"/>
    </source>
</evidence>
<reference evidence="2" key="1">
    <citation type="submission" date="2022-06" db="EMBL/GenBank/DDBJ databases">
        <title>Complete genome sequences of two strains of the flax pathogen Septoria linicola.</title>
        <authorList>
            <person name="Lapalu N."/>
            <person name="Simon A."/>
            <person name="Demenou B."/>
            <person name="Paumier D."/>
            <person name="Guillot M.-P."/>
            <person name="Gout L."/>
            <person name="Valade R."/>
        </authorList>
    </citation>
    <scope>NUCLEOTIDE SEQUENCE</scope>
    <source>
        <strain evidence="2">SE15195</strain>
    </source>
</reference>
<protein>
    <submittedName>
        <fullName evidence="2">Tetratricopeptide-like helical domain superfamily</fullName>
    </submittedName>
</protein>
<dbReference type="AlphaFoldDB" id="A0A9Q9AKV1"/>
<organism evidence="2 3">
    <name type="scientific">Septoria linicola</name>
    <dbReference type="NCBI Taxonomy" id="215465"/>
    <lineage>
        <taxon>Eukaryota</taxon>
        <taxon>Fungi</taxon>
        <taxon>Dikarya</taxon>
        <taxon>Ascomycota</taxon>
        <taxon>Pezizomycotina</taxon>
        <taxon>Dothideomycetes</taxon>
        <taxon>Dothideomycetidae</taxon>
        <taxon>Mycosphaerellales</taxon>
        <taxon>Mycosphaerellaceae</taxon>
        <taxon>Septoria</taxon>
    </lineage>
</organism>
<sequence>MQIERALRTAPTHWSWTNLLKRSRVQVQLNMSAAETEVFCQRIRSHSSDVQLMLLAVDIKMTHLTPRLANQQLASKVSLLDDLFKNVKARCNVSHPGNGSQDEKSSTSANQIMKIVGNVLSDATALHEQSTLGKESTNSRIVGKGGSRLTSELREPESTSNSETNLHEDVGSAKPAPPPYMSDQSDGDDESDSDTVVELAHTTIRLGTDAMQKGRYPAAKKFFKEGLVTLEQDATSAAASPRKQWTLQYQMAVCTFHTASAAKAVPKLLPITEQQTTTVEQQVDLFTAFHLLAISYVRLQKLDLALEACQQALQGRRRLLGKSHEAYSESLALTSRIMKLQGRDTRARVYMELIPEEHKAVSHRFLDSILGAANGLEDQGRVKVVNGKRYVRSWLSEIIFDLDHNHNHNEGQAKYDGENGDKTGIFPTPRLGGYVFELRYNMAGLNEFDAATSSRCLDFETPGMTFTGYRYAVASSDSLPAASTSIPAAAGSSFEKKKKIDKKGSYTAVTLAKYRSANPYGFLEEMRMHVERCKQALEPLCDEANESVAETEPLVMNISTINRKRG</sequence>
<evidence type="ECO:0000313" key="3">
    <source>
        <dbReference type="Proteomes" id="UP001056384"/>
    </source>
</evidence>
<dbReference type="InterPro" id="IPR011990">
    <property type="entry name" value="TPR-like_helical_dom_sf"/>
</dbReference>
<dbReference type="EMBL" id="CP099419">
    <property type="protein sequence ID" value="USW48818.1"/>
    <property type="molecule type" value="Genomic_DNA"/>
</dbReference>
<accession>A0A9Q9AKV1</accession>
<name>A0A9Q9AKV1_9PEZI</name>
<gene>
    <name evidence="2" type="ORF">Slin15195_G021370</name>
</gene>
<dbReference type="Proteomes" id="UP001056384">
    <property type="component" value="Chromosome 2"/>
</dbReference>
<keyword evidence="3" id="KW-1185">Reference proteome</keyword>
<proteinExistence type="predicted"/>
<evidence type="ECO:0000256" key="1">
    <source>
        <dbReference type="SAM" id="MobiDB-lite"/>
    </source>
</evidence>
<dbReference type="Pfam" id="PF13424">
    <property type="entry name" value="TPR_12"/>
    <property type="match status" value="1"/>
</dbReference>
<feature type="compositionally biased region" description="Polar residues" evidence="1">
    <location>
        <begin position="127"/>
        <end position="140"/>
    </location>
</feature>
<dbReference type="Gene3D" id="1.25.40.10">
    <property type="entry name" value="Tetratricopeptide repeat domain"/>
    <property type="match status" value="1"/>
</dbReference>
<feature type="region of interest" description="Disordered" evidence="1">
    <location>
        <begin position="127"/>
        <end position="195"/>
    </location>
</feature>
<feature type="compositionally biased region" description="Acidic residues" evidence="1">
    <location>
        <begin position="185"/>
        <end position="195"/>
    </location>
</feature>